<dbReference type="InterPro" id="IPR004244">
    <property type="entry name" value="Transposase_22"/>
</dbReference>
<dbReference type="Proteomes" id="UP001295444">
    <property type="component" value="Chromosome 06"/>
</dbReference>
<name>A0AAD1SMG1_PELCU</name>
<accession>A0AAD1SMG1</accession>
<feature type="region of interest" description="Disordered" evidence="1">
    <location>
        <begin position="1"/>
        <end position="30"/>
    </location>
</feature>
<keyword evidence="3" id="KW-1185">Reference proteome</keyword>
<reference evidence="2" key="1">
    <citation type="submission" date="2022-03" db="EMBL/GenBank/DDBJ databases">
        <authorList>
            <person name="Alioto T."/>
            <person name="Alioto T."/>
            <person name="Gomez Garrido J."/>
        </authorList>
    </citation>
    <scope>NUCLEOTIDE SEQUENCE</scope>
</reference>
<proteinExistence type="predicted"/>
<feature type="region of interest" description="Disordered" evidence="1">
    <location>
        <begin position="42"/>
        <end position="69"/>
    </location>
</feature>
<gene>
    <name evidence="2" type="ORF">PECUL_23A013887</name>
</gene>
<feature type="compositionally biased region" description="Polar residues" evidence="1">
    <location>
        <begin position="7"/>
        <end position="22"/>
    </location>
</feature>
<feature type="compositionally biased region" description="Polar residues" evidence="1">
    <location>
        <begin position="337"/>
        <end position="353"/>
    </location>
</feature>
<dbReference type="PANTHER" id="PTHR11505">
    <property type="entry name" value="L1 TRANSPOSABLE ELEMENT-RELATED"/>
    <property type="match status" value="1"/>
</dbReference>
<dbReference type="EMBL" id="OW240917">
    <property type="protein sequence ID" value="CAH2301597.1"/>
    <property type="molecule type" value="Genomic_DNA"/>
</dbReference>
<sequence>MGRTKRAQMTPSTPRTQGNNPHPSIRSYLHTPGDLLTQEELSNMAPSSPSSTLSEEVPNTGTNGTAAPAPDWYALYASLPKKEDFHSLLEEVKTTLHTEISALGSSITALETRVQALESRRPDLPCPALAATTAQAKQIQDLRLHIEDLDNRSRRHNIRVRGCRETDPPEDTRAILTPLFNRILNRPRDARIPIDRAHRALRPKPLPGAPPRDIICHIPDFQLKEEIMRKARTERSWRHEGQTVELYNDLSHLTLQARRALRPLTTAMQEAQIRYRWQFPFALTARRDDTEATIRSPQDVQAFQEALGLPQMPIADWTNCPMNERFTGRPTRRHIQQGPNAEFTSLQQASPEE</sequence>
<feature type="region of interest" description="Disordered" evidence="1">
    <location>
        <begin position="330"/>
        <end position="353"/>
    </location>
</feature>
<feature type="compositionally biased region" description="Polar residues" evidence="1">
    <location>
        <begin position="42"/>
        <end position="65"/>
    </location>
</feature>
<organism evidence="2 3">
    <name type="scientific">Pelobates cultripes</name>
    <name type="common">Western spadefoot toad</name>
    <dbReference type="NCBI Taxonomy" id="61616"/>
    <lineage>
        <taxon>Eukaryota</taxon>
        <taxon>Metazoa</taxon>
        <taxon>Chordata</taxon>
        <taxon>Craniata</taxon>
        <taxon>Vertebrata</taxon>
        <taxon>Euteleostomi</taxon>
        <taxon>Amphibia</taxon>
        <taxon>Batrachia</taxon>
        <taxon>Anura</taxon>
        <taxon>Pelobatoidea</taxon>
        <taxon>Pelobatidae</taxon>
        <taxon>Pelobates</taxon>
    </lineage>
</organism>
<dbReference type="AlphaFoldDB" id="A0AAD1SMG1"/>
<protein>
    <submittedName>
        <fullName evidence="2">Uncharacterized protein</fullName>
    </submittedName>
</protein>
<dbReference type="Gene3D" id="3.30.70.1820">
    <property type="entry name" value="L1 transposable element, RRM domain"/>
    <property type="match status" value="1"/>
</dbReference>
<evidence type="ECO:0000256" key="1">
    <source>
        <dbReference type="SAM" id="MobiDB-lite"/>
    </source>
</evidence>
<evidence type="ECO:0000313" key="3">
    <source>
        <dbReference type="Proteomes" id="UP001295444"/>
    </source>
</evidence>
<evidence type="ECO:0000313" key="2">
    <source>
        <dbReference type="EMBL" id="CAH2301597.1"/>
    </source>
</evidence>